<evidence type="ECO:0000259" key="1">
    <source>
        <dbReference type="PROSITE" id="PS51186"/>
    </source>
</evidence>
<dbReference type="Gene3D" id="3.40.630.30">
    <property type="match status" value="1"/>
</dbReference>
<feature type="domain" description="N-acetyltransferase" evidence="1">
    <location>
        <begin position="37"/>
        <end position="177"/>
    </location>
</feature>
<protein>
    <submittedName>
        <fullName evidence="2">Acetyltransferase (GNAT) family protein</fullName>
    </submittedName>
</protein>
<dbReference type="CDD" id="cd04301">
    <property type="entry name" value="NAT_SF"/>
    <property type="match status" value="1"/>
</dbReference>
<dbReference type="GO" id="GO:0016747">
    <property type="term" value="F:acyltransferase activity, transferring groups other than amino-acyl groups"/>
    <property type="evidence" value="ECO:0007669"/>
    <property type="project" value="InterPro"/>
</dbReference>
<dbReference type="PROSITE" id="PS51186">
    <property type="entry name" value="GNAT"/>
    <property type="match status" value="1"/>
</dbReference>
<dbReference type="InterPro" id="IPR016181">
    <property type="entry name" value="Acyl_CoA_acyltransferase"/>
</dbReference>
<evidence type="ECO:0000313" key="2">
    <source>
        <dbReference type="EMBL" id="PYF76861.1"/>
    </source>
</evidence>
<dbReference type="AlphaFoldDB" id="A0A318UM40"/>
<keyword evidence="3" id="KW-1185">Reference proteome</keyword>
<comment type="caution">
    <text evidence="2">The sequence shown here is derived from an EMBL/GenBank/DDBJ whole genome shotgun (WGS) entry which is preliminary data.</text>
</comment>
<proteinExistence type="predicted"/>
<dbReference type="Pfam" id="PF13508">
    <property type="entry name" value="Acetyltransf_7"/>
    <property type="match status" value="1"/>
</dbReference>
<accession>A0A318UM40</accession>
<evidence type="ECO:0000313" key="3">
    <source>
        <dbReference type="Proteomes" id="UP000248198"/>
    </source>
</evidence>
<dbReference type="Proteomes" id="UP000248198">
    <property type="component" value="Unassembled WGS sequence"/>
</dbReference>
<sequence>MPIHYCDKEFRISADRPSFMKGQFIFLNLGLKNKSSITMTNYNALYKKIPVETYLRLRKESGLSPKTEKAANIGLKNSVCEVLVLNQEQQAVGMGRMIGDGGCHCQITDVCVLPEFQGHGIGRIIMEKLKHFIDHELPDSCYISLIADGDAVHLYEKFGFQTTLPKSTGMAYQKKAE</sequence>
<dbReference type="InterPro" id="IPR053144">
    <property type="entry name" value="Acetyltransferase_Butenolide"/>
</dbReference>
<dbReference type="InterPro" id="IPR000182">
    <property type="entry name" value="GNAT_dom"/>
</dbReference>
<gene>
    <name evidence="2" type="ORF">B0O44_101336</name>
</gene>
<dbReference type="SUPFAM" id="SSF55729">
    <property type="entry name" value="Acyl-CoA N-acyltransferases (Nat)"/>
    <property type="match status" value="1"/>
</dbReference>
<name>A0A318UM40_9SPHI</name>
<dbReference type="EMBL" id="QKLU01000001">
    <property type="protein sequence ID" value="PYF76861.1"/>
    <property type="molecule type" value="Genomic_DNA"/>
</dbReference>
<reference evidence="2 3" key="1">
    <citation type="submission" date="2018-06" db="EMBL/GenBank/DDBJ databases">
        <title>Genomic Encyclopedia of Archaeal and Bacterial Type Strains, Phase II (KMG-II): from individual species to whole genera.</title>
        <authorList>
            <person name="Goeker M."/>
        </authorList>
    </citation>
    <scope>NUCLEOTIDE SEQUENCE [LARGE SCALE GENOMIC DNA]</scope>
    <source>
        <strain evidence="2 3">DSM 27372</strain>
    </source>
</reference>
<keyword evidence="2" id="KW-0808">Transferase</keyword>
<organism evidence="2 3">
    <name type="scientific">Pedobacter nutrimenti</name>
    <dbReference type="NCBI Taxonomy" id="1241337"/>
    <lineage>
        <taxon>Bacteria</taxon>
        <taxon>Pseudomonadati</taxon>
        <taxon>Bacteroidota</taxon>
        <taxon>Sphingobacteriia</taxon>
        <taxon>Sphingobacteriales</taxon>
        <taxon>Sphingobacteriaceae</taxon>
        <taxon>Pedobacter</taxon>
    </lineage>
</organism>
<dbReference type="PANTHER" id="PTHR43233:SF1">
    <property type="entry name" value="FAMILY N-ACETYLTRANSFERASE, PUTATIVE (AFU_ORTHOLOGUE AFUA_6G03350)-RELATED"/>
    <property type="match status" value="1"/>
</dbReference>
<dbReference type="PANTHER" id="PTHR43233">
    <property type="entry name" value="FAMILY N-ACETYLTRANSFERASE, PUTATIVE (AFU_ORTHOLOGUE AFUA_6G03350)-RELATED"/>
    <property type="match status" value="1"/>
</dbReference>